<dbReference type="PANTHER" id="PTHR10250:SF26">
    <property type="entry name" value="GLUTATHIONE S-TRANSFERASE 3, MITOCHONDRIAL"/>
    <property type="match status" value="1"/>
</dbReference>
<name>A0ABR2Y9U3_9PEZI</name>
<keyword evidence="2 5" id="KW-0812">Transmembrane</keyword>
<evidence type="ECO:0000313" key="6">
    <source>
        <dbReference type="EMBL" id="KAK9783988.1"/>
    </source>
</evidence>
<dbReference type="Gene3D" id="1.20.120.550">
    <property type="entry name" value="Membrane associated eicosanoid/glutathione metabolism-like domain"/>
    <property type="match status" value="1"/>
</dbReference>
<keyword evidence="3 5" id="KW-1133">Transmembrane helix</keyword>
<feature type="transmembrane region" description="Helical" evidence="5">
    <location>
        <begin position="12"/>
        <end position="31"/>
    </location>
</feature>
<evidence type="ECO:0000256" key="1">
    <source>
        <dbReference type="ARBA" id="ARBA00004141"/>
    </source>
</evidence>
<evidence type="ECO:0000256" key="3">
    <source>
        <dbReference type="ARBA" id="ARBA00022989"/>
    </source>
</evidence>
<evidence type="ECO:0000256" key="2">
    <source>
        <dbReference type="ARBA" id="ARBA00022692"/>
    </source>
</evidence>
<dbReference type="InterPro" id="IPR050997">
    <property type="entry name" value="MAPEG"/>
</dbReference>
<feature type="transmembrane region" description="Helical" evidence="5">
    <location>
        <begin position="120"/>
        <end position="142"/>
    </location>
</feature>
<dbReference type="EMBL" id="JARVKM010000001">
    <property type="protein sequence ID" value="KAK9783988.1"/>
    <property type="molecule type" value="Genomic_DNA"/>
</dbReference>
<proteinExistence type="predicted"/>
<sequence>MASLTIPHNYGPVLVVGLGVIPFVGAMHGIVAENFRPAAGVPYPHFYASMEQCEQNVRTLFPTANIERPRKLVGNQNPANLAQPKAEQLNCAQRAHANYLENMAQTMMYTLVAGLKWPRATVTIGLTWVFWRLIFAHGYIYSGKPEGNGRLRGAPFWLCQGALWAMSAGAIARNLMKF</sequence>
<feature type="transmembrane region" description="Helical" evidence="5">
    <location>
        <begin position="154"/>
        <end position="172"/>
    </location>
</feature>
<dbReference type="Pfam" id="PF01124">
    <property type="entry name" value="MAPEG"/>
    <property type="match status" value="1"/>
</dbReference>
<comment type="subcellular location">
    <subcellularLocation>
        <location evidence="1">Membrane</location>
        <topology evidence="1">Multi-pass membrane protein</topology>
    </subcellularLocation>
</comment>
<dbReference type="InterPro" id="IPR023352">
    <property type="entry name" value="MAPEG-like_dom_sf"/>
</dbReference>
<comment type="caution">
    <text evidence="6">The sequence shown here is derived from an EMBL/GenBank/DDBJ whole genome shotgun (WGS) entry which is preliminary data.</text>
</comment>
<evidence type="ECO:0000256" key="4">
    <source>
        <dbReference type="ARBA" id="ARBA00023136"/>
    </source>
</evidence>
<reference evidence="6 7" key="1">
    <citation type="submission" date="2024-02" db="EMBL/GenBank/DDBJ databases">
        <title>First draft genome assembly of two strains of Seiridium cardinale.</title>
        <authorList>
            <person name="Emiliani G."/>
            <person name="Scali E."/>
        </authorList>
    </citation>
    <scope>NUCLEOTIDE SEQUENCE [LARGE SCALE GENOMIC DNA]</scope>
    <source>
        <strain evidence="6 7">BM-138-000479</strain>
    </source>
</reference>
<dbReference type="PANTHER" id="PTHR10250">
    <property type="entry name" value="MICROSOMAL GLUTATHIONE S-TRANSFERASE"/>
    <property type="match status" value="1"/>
</dbReference>
<evidence type="ECO:0000256" key="5">
    <source>
        <dbReference type="SAM" id="Phobius"/>
    </source>
</evidence>
<keyword evidence="7" id="KW-1185">Reference proteome</keyword>
<dbReference type="SUPFAM" id="SSF161084">
    <property type="entry name" value="MAPEG domain-like"/>
    <property type="match status" value="1"/>
</dbReference>
<organism evidence="6 7">
    <name type="scientific">Seiridium cardinale</name>
    <dbReference type="NCBI Taxonomy" id="138064"/>
    <lineage>
        <taxon>Eukaryota</taxon>
        <taxon>Fungi</taxon>
        <taxon>Dikarya</taxon>
        <taxon>Ascomycota</taxon>
        <taxon>Pezizomycotina</taxon>
        <taxon>Sordariomycetes</taxon>
        <taxon>Xylariomycetidae</taxon>
        <taxon>Amphisphaeriales</taxon>
        <taxon>Sporocadaceae</taxon>
        <taxon>Seiridium</taxon>
    </lineage>
</organism>
<dbReference type="Proteomes" id="UP001465668">
    <property type="component" value="Unassembled WGS sequence"/>
</dbReference>
<keyword evidence="4 5" id="KW-0472">Membrane</keyword>
<evidence type="ECO:0000313" key="7">
    <source>
        <dbReference type="Proteomes" id="UP001465668"/>
    </source>
</evidence>
<dbReference type="InterPro" id="IPR001129">
    <property type="entry name" value="Membr-assoc_MAPEG"/>
</dbReference>
<protein>
    <submittedName>
        <fullName evidence="6">Microsomal glutathione S-transferase 3</fullName>
    </submittedName>
</protein>
<gene>
    <name evidence="6" type="ORF">SCAR479_00547</name>
</gene>
<accession>A0ABR2Y9U3</accession>